<proteinExistence type="predicted"/>
<dbReference type="AlphaFoldDB" id="A0A165Z1R5"/>
<dbReference type="InterPro" id="IPR002052">
    <property type="entry name" value="DNA_methylase_N6_adenine_CS"/>
</dbReference>
<dbReference type="GO" id="GO:0008168">
    <property type="term" value="F:methyltransferase activity"/>
    <property type="evidence" value="ECO:0007669"/>
    <property type="project" value="InterPro"/>
</dbReference>
<evidence type="ECO:0008006" key="4">
    <source>
        <dbReference type="Google" id="ProtNLM"/>
    </source>
</evidence>
<feature type="region of interest" description="Disordered" evidence="1">
    <location>
        <begin position="148"/>
        <end position="167"/>
    </location>
</feature>
<name>A0A165Z1R5_9EURY</name>
<sequence length="167" mass="19605">MIESKLNGESLDILNENITKLKELFPEIVTEDKIDFDKFKQIFGDYIEESNERYNFTWHGKSKAIQLAQSPSTGTLRPCKEESKNWDTTENLYIEGDNLEVLKLLQKSYYGKIKMIYIDPPYNTGKDFVYPDNYKDNLENYLEMTGQVAPRNSGERERERERALVLN</sequence>
<evidence type="ECO:0000313" key="3">
    <source>
        <dbReference type="Proteomes" id="UP000077245"/>
    </source>
</evidence>
<protein>
    <recommendedName>
        <fullName evidence="4">Methyltransferase</fullName>
    </recommendedName>
</protein>
<accession>A0A165Z1R5</accession>
<dbReference type="OrthoDB" id="142593at2157"/>
<dbReference type="GO" id="GO:0003676">
    <property type="term" value="F:nucleic acid binding"/>
    <property type="evidence" value="ECO:0007669"/>
    <property type="project" value="InterPro"/>
</dbReference>
<dbReference type="Proteomes" id="UP000077245">
    <property type="component" value="Unassembled WGS sequence"/>
</dbReference>
<dbReference type="Gene3D" id="3.40.50.150">
    <property type="entry name" value="Vaccinia Virus protein VP39"/>
    <property type="match status" value="1"/>
</dbReference>
<dbReference type="GO" id="GO:0032259">
    <property type="term" value="P:methylation"/>
    <property type="evidence" value="ECO:0007669"/>
    <property type="project" value="InterPro"/>
</dbReference>
<evidence type="ECO:0000256" key="1">
    <source>
        <dbReference type="SAM" id="MobiDB-lite"/>
    </source>
</evidence>
<organism evidence="2 3">
    <name type="scientific">Methanobrevibacter curvatus</name>
    <dbReference type="NCBI Taxonomy" id="49547"/>
    <lineage>
        <taxon>Archaea</taxon>
        <taxon>Methanobacteriati</taxon>
        <taxon>Methanobacteriota</taxon>
        <taxon>Methanomada group</taxon>
        <taxon>Methanobacteria</taxon>
        <taxon>Methanobacteriales</taxon>
        <taxon>Methanobacteriaceae</taxon>
        <taxon>Methanobrevibacter</taxon>
    </lineage>
</organism>
<evidence type="ECO:0000313" key="2">
    <source>
        <dbReference type="EMBL" id="KZX10138.1"/>
    </source>
</evidence>
<feature type="compositionally biased region" description="Basic and acidic residues" evidence="1">
    <location>
        <begin position="153"/>
        <end position="167"/>
    </location>
</feature>
<dbReference type="PATRIC" id="fig|49547.3.peg.1979"/>
<gene>
    <name evidence="2" type="ORF">MBCUR_18730</name>
</gene>
<comment type="caution">
    <text evidence="2">The sequence shown here is derived from an EMBL/GenBank/DDBJ whole genome shotgun (WGS) entry which is preliminary data.</text>
</comment>
<reference evidence="2 3" key="1">
    <citation type="submission" date="2016-04" db="EMBL/GenBank/DDBJ databases">
        <title>Genome sequence of Methanobrevibacter curvatus DSM 11111.</title>
        <authorList>
            <person name="Poehlein A."/>
            <person name="Seedorf H."/>
            <person name="Daniel R."/>
        </authorList>
    </citation>
    <scope>NUCLEOTIDE SEQUENCE [LARGE SCALE GENOMIC DNA]</scope>
    <source>
        <strain evidence="2 3">DSM 11111</strain>
    </source>
</reference>
<dbReference type="PROSITE" id="PS00092">
    <property type="entry name" value="N6_MTASE"/>
    <property type="match status" value="1"/>
</dbReference>
<dbReference type="RefSeq" id="WP_211265152.1">
    <property type="nucleotide sequence ID" value="NZ_LWMV01000222.1"/>
</dbReference>
<dbReference type="STRING" id="49547.MBCUR_18730"/>
<dbReference type="SUPFAM" id="SSF53335">
    <property type="entry name" value="S-adenosyl-L-methionine-dependent methyltransferases"/>
    <property type="match status" value="1"/>
</dbReference>
<dbReference type="InterPro" id="IPR029063">
    <property type="entry name" value="SAM-dependent_MTases_sf"/>
</dbReference>
<dbReference type="EMBL" id="LWMV01000222">
    <property type="protein sequence ID" value="KZX10138.1"/>
    <property type="molecule type" value="Genomic_DNA"/>
</dbReference>
<keyword evidence="3" id="KW-1185">Reference proteome</keyword>